<dbReference type="KEGG" id="bcg:BCG9842_B3392"/>
<dbReference type="InterPro" id="IPR027791">
    <property type="entry name" value="Galactosyl_T_C"/>
</dbReference>
<dbReference type="PANTHER" id="PTHR43685">
    <property type="entry name" value="GLYCOSYLTRANSFERASE"/>
    <property type="match status" value="1"/>
</dbReference>
<dbReference type="PANTHER" id="PTHR43685:SF3">
    <property type="entry name" value="SLR2126 PROTEIN"/>
    <property type="match status" value="1"/>
</dbReference>
<dbReference type="HOGENOM" id="CLU_025996_24_2_9"/>
<proteinExistence type="predicted"/>
<dbReference type="Pfam" id="PF02709">
    <property type="entry name" value="Glyco_transf_7C"/>
    <property type="match status" value="1"/>
</dbReference>
<evidence type="ECO:0000256" key="1">
    <source>
        <dbReference type="ARBA" id="ARBA00022679"/>
    </source>
</evidence>
<feature type="domain" description="Galactosyltransferase C-terminal" evidence="3">
    <location>
        <begin position="180"/>
        <end position="237"/>
    </location>
</feature>
<reference evidence="4 5" key="1">
    <citation type="submission" date="2008-10" db="EMBL/GenBank/DDBJ databases">
        <title>Genome sequence of Bacillus cereus G9842.</title>
        <authorList>
            <person name="Dodson R.J."/>
            <person name="Durkin A.S."/>
            <person name="Rosovitz M.J."/>
            <person name="Rasko D.A."/>
            <person name="Hoffmaster A."/>
            <person name="Ravel J."/>
            <person name="Sutton G."/>
        </authorList>
    </citation>
    <scope>NUCLEOTIDE SEQUENCE [LARGE SCALE GENOMIC DNA]</scope>
    <source>
        <strain evidence="4 5">G9842</strain>
    </source>
</reference>
<evidence type="ECO:0000259" key="2">
    <source>
        <dbReference type="Pfam" id="PF00535"/>
    </source>
</evidence>
<keyword evidence="1 4" id="KW-0808">Transferase</keyword>
<protein>
    <submittedName>
        <fullName evidence="4">Glycosyl transferase, family 2</fullName>
    </submittedName>
</protein>
<feature type="domain" description="Glycosyltransferase 2-like" evidence="2">
    <location>
        <begin position="7"/>
        <end position="153"/>
    </location>
</feature>
<organism evidence="4 5">
    <name type="scientific">Bacillus cereus (strain G9842)</name>
    <dbReference type="NCBI Taxonomy" id="405531"/>
    <lineage>
        <taxon>Bacteria</taxon>
        <taxon>Bacillati</taxon>
        <taxon>Bacillota</taxon>
        <taxon>Bacilli</taxon>
        <taxon>Bacillales</taxon>
        <taxon>Bacillaceae</taxon>
        <taxon>Bacillus</taxon>
        <taxon>Bacillus cereus group</taxon>
    </lineage>
</organism>
<gene>
    <name evidence="4" type="ordered locus">BCG9842_B3392</name>
</gene>
<accession>B7ISD9</accession>
<dbReference type="SUPFAM" id="SSF53448">
    <property type="entry name" value="Nucleotide-diphospho-sugar transferases"/>
    <property type="match status" value="1"/>
</dbReference>
<sequence length="303" mass="35158">MANIAASIVLITRNKLERIQHTLKSLSLQNTRGILFEVVIVNNGSTVDYTSVIELYKGQLHMQYTEREAASIAKARNIGIKMAKGDIIIFLDDDILFGSQFIYEHIKPHLESKDEVVVVGDRYNVFFGNITSHRTETIIHNALLNDINQLNGTAREDFYAKQTFKLFGWHPNGGHIAWTCFVTRNASVSKKLLEKVNYFDEKFLGWGGEDIELGYRLYNQNARFIYQKNAKVYHMEHPVGKNRIENLAKNMNYFCEKYSEHLDPKLFVKFINNQISLEEFYNSNNALKLHIKNSSQTYFKMIR</sequence>
<dbReference type="Pfam" id="PF00535">
    <property type="entry name" value="Glycos_transf_2"/>
    <property type="match status" value="1"/>
</dbReference>
<dbReference type="Gene3D" id="3.90.550.10">
    <property type="entry name" value="Spore Coat Polysaccharide Biosynthesis Protein SpsA, Chain A"/>
    <property type="match status" value="1"/>
</dbReference>
<dbReference type="Proteomes" id="UP000006744">
    <property type="component" value="Chromosome"/>
</dbReference>
<dbReference type="GO" id="GO:0016740">
    <property type="term" value="F:transferase activity"/>
    <property type="evidence" value="ECO:0007669"/>
    <property type="project" value="UniProtKB-KW"/>
</dbReference>
<dbReference type="RefSeq" id="WP_001273689.1">
    <property type="nucleotide sequence ID" value="NC_011772.1"/>
</dbReference>
<dbReference type="CAZy" id="GT2">
    <property type="family name" value="Glycosyltransferase Family 2"/>
</dbReference>
<dbReference type="InterPro" id="IPR029044">
    <property type="entry name" value="Nucleotide-diphossugar_trans"/>
</dbReference>
<name>B7ISD9_BACC2</name>
<dbReference type="EMBL" id="CP001186">
    <property type="protein sequence ID" value="ACK93343.1"/>
    <property type="molecule type" value="Genomic_DNA"/>
</dbReference>
<evidence type="ECO:0000313" key="5">
    <source>
        <dbReference type="Proteomes" id="UP000006744"/>
    </source>
</evidence>
<dbReference type="InterPro" id="IPR050834">
    <property type="entry name" value="Glycosyltransf_2"/>
</dbReference>
<dbReference type="AlphaFoldDB" id="B7ISD9"/>
<evidence type="ECO:0000313" key="4">
    <source>
        <dbReference type="EMBL" id="ACK93343.1"/>
    </source>
</evidence>
<evidence type="ECO:0000259" key="3">
    <source>
        <dbReference type="Pfam" id="PF02709"/>
    </source>
</evidence>
<dbReference type="InterPro" id="IPR001173">
    <property type="entry name" value="Glyco_trans_2-like"/>
</dbReference>